<evidence type="ECO:0000256" key="13">
    <source>
        <dbReference type="ARBA" id="ARBA00037785"/>
    </source>
</evidence>
<comment type="function">
    <text evidence="13">Unusual broad substrate spectrum amino acid:sodium cotransporter that promotes absorption of the D isomers of essential amino acids. Neutral amino acids are the preferred substrates, especially methionine and phenylalanine.</text>
</comment>
<evidence type="ECO:0000256" key="16">
    <source>
        <dbReference type="RuleBase" id="RU003732"/>
    </source>
</evidence>
<feature type="transmembrane region" description="Helical" evidence="17">
    <location>
        <begin position="399"/>
        <end position="426"/>
    </location>
</feature>
<organism evidence="18">
    <name type="scientific">Hirondellea gigas</name>
    <dbReference type="NCBI Taxonomy" id="1518452"/>
    <lineage>
        <taxon>Eukaryota</taxon>
        <taxon>Metazoa</taxon>
        <taxon>Ecdysozoa</taxon>
        <taxon>Arthropoda</taxon>
        <taxon>Crustacea</taxon>
        <taxon>Multicrustacea</taxon>
        <taxon>Malacostraca</taxon>
        <taxon>Eumalacostraca</taxon>
        <taxon>Peracarida</taxon>
        <taxon>Amphipoda</taxon>
        <taxon>Amphilochidea</taxon>
        <taxon>Lysianassida</taxon>
        <taxon>Lysianassidira</taxon>
        <taxon>Lysianassoidea</taxon>
        <taxon>Lysianassidae</taxon>
        <taxon>Hirondellea</taxon>
    </lineage>
</organism>
<evidence type="ECO:0000313" key="18">
    <source>
        <dbReference type="EMBL" id="LAC25127.1"/>
    </source>
</evidence>
<protein>
    <recommendedName>
        <fullName evidence="16">Transporter</fullName>
    </recommendedName>
</protein>
<keyword evidence="15" id="KW-1015">Disulfide bond</keyword>
<feature type="transmembrane region" description="Helical" evidence="17">
    <location>
        <begin position="468"/>
        <end position="490"/>
    </location>
</feature>
<dbReference type="PROSITE" id="PS00610">
    <property type="entry name" value="NA_NEUROTRAN_SYMP_1"/>
    <property type="match status" value="1"/>
</dbReference>
<evidence type="ECO:0000256" key="4">
    <source>
        <dbReference type="ARBA" id="ARBA00022692"/>
    </source>
</evidence>
<sequence>MKAPLGNIASKFMFWKGGADISSPCSSNYGSTKDKSGFHESASTARLDVEKSATAGREQWGSPVEFLLSCVAMSVGLGNIWRFPFVAYENGGGAFLIPYILVLMFIGKPLYYMELCLGQFASAGAVKIWAISPAFKGVGYGQMIATWAVVTYYVSLMALTVFYFFSSFSTVLPWAQCGNWSTEFCVDTMSNVSLANGSDYKTSSDEFFNREVLKIVPYGLDHGIDIPEWRLTLCLLFSWMVLFIVLVKGVASSGKVAYFTALFPYVVLIILLIRGLTLPGAYDGVMFFIRPDWPKLLQLDVWYAAVSQSFFSLSVGFGSITMFASYNDFRHNVYRDATIISFTDTFTSLLAGVTIFAILGHLAHQFDMDVKDVIKEGGTSLAFISYPDVLARFTFAPQFFAVMFFLMLFTLGVGSASALTGCIITIVCDQFPSWNKKLVTFVVCVAGFMLGLFYVTPQGQYILTLIDYYGGGFIIFILAVLEVIAVQWVYGIKNFCRDIEFMLGRKTGWYWKMCWAFIIPVGLMVILIYIISKSKPLTHGSYVFGPGANAFGIVLTIFAIGMVPAFFFVGLYKNKKLPFLDSVCLLFRASEDWAPMDPDLKKEYAAFKAGDLTPLEGIDNPTNITDDERH</sequence>
<feature type="transmembrane region" description="Helical" evidence="17">
    <location>
        <begin position="510"/>
        <end position="531"/>
    </location>
</feature>
<evidence type="ECO:0000256" key="11">
    <source>
        <dbReference type="ARBA" id="ARBA00023180"/>
    </source>
</evidence>
<keyword evidence="12" id="KW-0739">Sodium transport</keyword>
<dbReference type="PROSITE" id="PS50267">
    <property type="entry name" value="NA_NEUROTRAN_SYMP_3"/>
    <property type="match status" value="1"/>
</dbReference>
<dbReference type="Pfam" id="PF00209">
    <property type="entry name" value="SNF"/>
    <property type="match status" value="1"/>
</dbReference>
<reference evidence="18" key="1">
    <citation type="submission" date="2017-11" db="EMBL/GenBank/DDBJ databases">
        <title>The sensing device of the deep-sea amphipod.</title>
        <authorList>
            <person name="Kobayashi H."/>
            <person name="Nagahama T."/>
            <person name="Arai W."/>
            <person name="Sasagawa Y."/>
            <person name="Umeda M."/>
            <person name="Hayashi T."/>
            <person name="Nikaido I."/>
            <person name="Watanabe H."/>
            <person name="Oguri K."/>
            <person name="Kitazato H."/>
            <person name="Fujioka K."/>
            <person name="Kido Y."/>
            <person name="Takami H."/>
        </authorList>
    </citation>
    <scope>NUCLEOTIDE SEQUENCE</scope>
    <source>
        <tissue evidence="18">Whole body</tissue>
    </source>
</reference>
<evidence type="ECO:0000256" key="7">
    <source>
        <dbReference type="ARBA" id="ARBA00022989"/>
    </source>
</evidence>
<keyword evidence="9" id="KW-0406">Ion transport</keyword>
<evidence type="ECO:0000256" key="2">
    <source>
        <dbReference type="ARBA" id="ARBA00006459"/>
    </source>
</evidence>
<keyword evidence="3 16" id="KW-0813">Transport</keyword>
<dbReference type="PRINTS" id="PR00176">
    <property type="entry name" value="NANEUSMPORT"/>
</dbReference>
<feature type="binding site" evidence="14">
    <location>
        <position position="415"/>
    </location>
    <ligand>
        <name>Na(+)</name>
        <dbReference type="ChEBI" id="CHEBI:29101"/>
        <label>1</label>
    </ligand>
</feature>
<comment type="similarity">
    <text evidence="2 16">Belongs to the sodium:neurotransmitter symporter (SNF) (TC 2.A.22) family.</text>
</comment>
<evidence type="ECO:0000256" key="8">
    <source>
        <dbReference type="ARBA" id="ARBA00023053"/>
    </source>
</evidence>
<keyword evidence="7 17" id="KW-1133">Transmembrane helix</keyword>
<feature type="transmembrane region" description="Helical" evidence="17">
    <location>
        <begin position="302"/>
        <end position="326"/>
    </location>
</feature>
<proteinExistence type="evidence at transcript level"/>
<feature type="transmembrane region" description="Helical" evidence="17">
    <location>
        <begin position="144"/>
        <end position="165"/>
    </location>
</feature>
<feature type="transmembrane region" description="Helical" evidence="17">
    <location>
        <begin position="229"/>
        <end position="250"/>
    </location>
</feature>
<dbReference type="PANTHER" id="PTHR11616">
    <property type="entry name" value="SODIUM/CHLORIDE DEPENDENT TRANSPORTER"/>
    <property type="match status" value="1"/>
</dbReference>
<dbReference type="GO" id="GO:0046872">
    <property type="term" value="F:metal ion binding"/>
    <property type="evidence" value="ECO:0007669"/>
    <property type="project" value="UniProtKB-KW"/>
</dbReference>
<feature type="disulfide bond" evidence="15">
    <location>
        <begin position="177"/>
        <end position="185"/>
    </location>
</feature>
<evidence type="ECO:0000256" key="14">
    <source>
        <dbReference type="PIRSR" id="PIRSR600175-1"/>
    </source>
</evidence>
<feature type="transmembrane region" description="Helical" evidence="17">
    <location>
        <begin position="551"/>
        <end position="572"/>
    </location>
</feature>
<evidence type="ECO:0000256" key="6">
    <source>
        <dbReference type="ARBA" id="ARBA00022970"/>
    </source>
</evidence>
<dbReference type="InterPro" id="IPR037272">
    <property type="entry name" value="SNS_sf"/>
</dbReference>
<evidence type="ECO:0000256" key="15">
    <source>
        <dbReference type="PIRSR" id="PIRSR600175-2"/>
    </source>
</evidence>
<comment type="subcellular location">
    <subcellularLocation>
        <location evidence="1">Membrane</location>
        <topology evidence="1">Multi-pass membrane protein</topology>
    </subcellularLocation>
</comment>
<keyword evidence="5 16" id="KW-0769">Symport</keyword>
<dbReference type="GO" id="GO:0005283">
    <property type="term" value="F:amino acid:sodium symporter activity"/>
    <property type="evidence" value="ECO:0007669"/>
    <property type="project" value="TreeGrafter"/>
</dbReference>
<feature type="transmembrane region" description="Helical" evidence="17">
    <location>
        <begin position="438"/>
        <end position="456"/>
    </location>
</feature>
<evidence type="ECO:0000256" key="5">
    <source>
        <dbReference type="ARBA" id="ARBA00022847"/>
    </source>
</evidence>
<evidence type="ECO:0000256" key="17">
    <source>
        <dbReference type="SAM" id="Phobius"/>
    </source>
</evidence>
<keyword evidence="14" id="KW-0479">Metal-binding</keyword>
<dbReference type="EMBL" id="IACT01005985">
    <property type="protein sequence ID" value="LAC25127.1"/>
    <property type="molecule type" value="mRNA"/>
</dbReference>
<evidence type="ECO:0000256" key="10">
    <source>
        <dbReference type="ARBA" id="ARBA00023136"/>
    </source>
</evidence>
<feature type="transmembrane region" description="Helical" evidence="17">
    <location>
        <begin position="338"/>
        <end position="359"/>
    </location>
</feature>
<feature type="binding site" evidence="14">
    <location>
        <position position="79"/>
    </location>
    <ligand>
        <name>Na(+)</name>
        <dbReference type="ChEBI" id="CHEBI:29101"/>
        <label>1</label>
    </ligand>
</feature>
<dbReference type="GO" id="GO:0089718">
    <property type="term" value="P:amino acid import across plasma membrane"/>
    <property type="evidence" value="ECO:0007669"/>
    <property type="project" value="TreeGrafter"/>
</dbReference>
<feature type="binding site" evidence="14">
    <location>
        <position position="312"/>
    </location>
    <ligand>
        <name>Na(+)</name>
        <dbReference type="ChEBI" id="CHEBI:29101"/>
        <label>1</label>
    </ligand>
</feature>
<keyword evidence="4 16" id="KW-0812">Transmembrane</keyword>
<keyword evidence="10 17" id="KW-0472">Membrane</keyword>
<evidence type="ECO:0000256" key="9">
    <source>
        <dbReference type="ARBA" id="ARBA00023065"/>
    </source>
</evidence>
<feature type="transmembrane region" description="Helical" evidence="17">
    <location>
        <begin position="85"/>
        <end position="106"/>
    </location>
</feature>
<dbReference type="PANTHER" id="PTHR11616:SF321">
    <property type="entry name" value="SODIUM-DEPENDENT NUTRIENT AMINO ACID TRANSPORTER 1-RELATED"/>
    <property type="match status" value="1"/>
</dbReference>
<evidence type="ECO:0000256" key="3">
    <source>
        <dbReference type="ARBA" id="ARBA00022448"/>
    </source>
</evidence>
<feature type="transmembrane region" description="Helical" evidence="17">
    <location>
        <begin position="112"/>
        <end position="132"/>
    </location>
</feature>
<dbReference type="GO" id="GO:0005886">
    <property type="term" value="C:plasma membrane"/>
    <property type="evidence" value="ECO:0007669"/>
    <property type="project" value="TreeGrafter"/>
</dbReference>
<name>A0A6A7G2C6_9CRUS</name>
<dbReference type="PROSITE" id="PS00754">
    <property type="entry name" value="NA_NEUROTRAN_SYMP_2"/>
    <property type="match status" value="1"/>
</dbReference>
<dbReference type="NCBIfam" id="NF037979">
    <property type="entry name" value="Na_transp"/>
    <property type="match status" value="1"/>
</dbReference>
<dbReference type="AlphaFoldDB" id="A0A6A7G2C6"/>
<feature type="binding site" evidence="14">
    <location>
        <position position="75"/>
    </location>
    <ligand>
        <name>Na(+)</name>
        <dbReference type="ChEBI" id="CHEBI:29101"/>
        <label>1</label>
    </ligand>
</feature>
<evidence type="ECO:0000256" key="1">
    <source>
        <dbReference type="ARBA" id="ARBA00004141"/>
    </source>
</evidence>
<feature type="transmembrane region" description="Helical" evidence="17">
    <location>
        <begin position="262"/>
        <end position="282"/>
    </location>
</feature>
<dbReference type="InterPro" id="IPR000175">
    <property type="entry name" value="Na/ntran_symport"/>
</dbReference>
<dbReference type="GO" id="GO:0015179">
    <property type="term" value="F:L-amino acid transmembrane transporter activity"/>
    <property type="evidence" value="ECO:0007669"/>
    <property type="project" value="TreeGrafter"/>
</dbReference>
<feature type="binding site" evidence="14">
    <location>
        <position position="411"/>
    </location>
    <ligand>
        <name>Na(+)</name>
        <dbReference type="ChEBI" id="CHEBI:29101"/>
        <label>1</label>
    </ligand>
</feature>
<dbReference type="SUPFAM" id="SSF161070">
    <property type="entry name" value="SNF-like"/>
    <property type="match status" value="1"/>
</dbReference>
<accession>A0A6A7G2C6</accession>
<evidence type="ECO:0000256" key="12">
    <source>
        <dbReference type="ARBA" id="ARBA00023201"/>
    </source>
</evidence>
<keyword evidence="8 14" id="KW-0915">Sodium</keyword>
<keyword evidence="6" id="KW-0029">Amino-acid transport</keyword>
<keyword evidence="11" id="KW-0325">Glycoprotein</keyword>